<comment type="caution">
    <text evidence="1">The sequence shown here is derived from an EMBL/GenBank/DDBJ whole genome shotgun (WGS) entry which is preliminary data.</text>
</comment>
<sequence>MTDELKPKRKGYKDIKDQMEANKRWAQKNREHKLYLNGRSQARGFIRNRATKDDLEELLALIEENLKKFD</sequence>
<dbReference type="EMBL" id="JANUXX010000005">
    <property type="protein sequence ID" value="MCS4488363.1"/>
    <property type="molecule type" value="Genomic_DNA"/>
</dbReference>
<evidence type="ECO:0000313" key="1">
    <source>
        <dbReference type="EMBL" id="MCS4488363.1"/>
    </source>
</evidence>
<reference evidence="1 2" key="1">
    <citation type="journal article" date="2023" name="Int. J. Syst. Evol. Microbiol.">
        <title>Streptococcus sciuri sp. nov., Staphylococcus marylandisciuri sp. nov. and Staphylococcus americanisciuri sp. nov., isolated from faeces of eastern grey squirrel (Sciurus carolinensis).</title>
        <authorList>
            <person name="Volokhov D.V."/>
            <person name="Zagorodnyaya T.A."/>
            <person name="Furtak V.A."/>
            <person name="Nattanmai G."/>
            <person name="Randall L."/>
            <person name="Jose S."/>
            <person name="Gao Y."/>
            <person name="Eisenberg T."/>
            <person name="Delmonte P."/>
            <person name="Blom J."/>
            <person name="Mitchell K.K."/>
        </authorList>
    </citation>
    <scope>NUCLEOTIDE SEQUENCE [LARGE SCALE GENOMIC DNA]</scope>
    <source>
        <strain evidence="1 2">SQ9-PEA</strain>
    </source>
</reference>
<gene>
    <name evidence="1" type="ORF">NXS10_05255</name>
</gene>
<organism evidence="1 2">
    <name type="scientific">Streptococcus sciuri</name>
    <dbReference type="NCBI Taxonomy" id="2973939"/>
    <lineage>
        <taxon>Bacteria</taxon>
        <taxon>Bacillati</taxon>
        <taxon>Bacillota</taxon>
        <taxon>Bacilli</taxon>
        <taxon>Lactobacillales</taxon>
        <taxon>Streptococcaceae</taxon>
        <taxon>Streptococcus</taxon>
    </lineage>
</organism>
<dbReference type="RefSeq" id="WP_259138447.1">
    <property type="nucleotide sequence ID" value="NZ_JANUXX010000005.1"/>
</dbReference>
<dbReference type="Proteomes" id="UP001206548">
    <property type="component" value="Unassembled WGS sequence"/>
</dbReference>
<evidence type="ECO:0000313" key="2">
    <source>
        <dbReference type="Proteomes" id="UP001206548"/>
    </source>
</evidence>
<protein>
    <recommendedName>
        <fullName evidence="3">Phage protein</fullName>
    </recommendedName>
</protein>
<keyword evidence="2" id="KW-1185">Reference proteome</keyword>
<accession>A0ABT2F7B8</accession>
<proteinExistence type="predicted"/>
<name>A0ABT2F7B8_9STRE</name>
<evidence type="ECO:0008006" key="3">
    <source>
        <dbReference type="Google" id="ProtNLM"/>
    </source>
</evidence>